<gene>
    <name evidence="1" type="ORF">METZ01_LOCUS167277</name>
</gene>
<evidence type="ECO:0008006" key="2">
    <source>
        <dbReference type="Google" id="ProtNLM"/>
    </source>
</evidence>
<dbReference type="EMBL" id="UINC01030285">
    <property type="protein sequence ID" value="SVB14423.1"/>
    <property type="molecule type" value="Genomic_DNA"/>
</dbReference>
<sequence length="271" mass="30512">VRRLFIIISIIGTTLSAQPKETVEFQLNTISGQVLNSLDHTPVNNLKVELLSGNNLLKGSSITDENGNFTMENVGYVWKPKILLVARDYHQLTMKLNADELDSLNNITVHPMMKPIPDDKRIPYLGKTSIESRAESFFVKGSVFYYLSIINDYISAERIIIMSKKVILDGTGFIVLTINEVDYAPERSYVPQLGKYENLSYIMDDYFPEPVFGPSGLPQYLDENLLEPTIIYGTVFDAKTQKIVPGAEVSIAGTSKWRITDELGKYAFQIN</sequence>
<evidence type="ECO:0000313" key="1">
    <source>
        <dbReference type="EMBL" id="SVB14423.1"/>
    </source>
</evidence>
<accession>A0A382BMU7</accession>
<reference evidence="1" key="1">
    <citation type="submission" date="2018-05" db="EMBL/GenBank/DDBJ databases">
        <authorList>
            <person name="Lanie J.A."/>
            <person name="Ng W.-L."/>
            <person name="Kazmierczak K.M."/>
            <person name="Andrzejewski T.M."/>
            <person name="Davidsen T.M."/>
            <person name="Wayne K.J."/>
            <person name="Tettelin H."/>
            <person name="Glass J.I."/>
            <person name="Rusch D."/>
            <person name="Podicherti R."/>
            <person name="Tsui H.-C.T."/>
            <person name="Winkler M.E."/>
        </authorList>
    </citation>
    <scope>NUCLEOTIDE SEQUENCE</scope>
</reference>
<dbReference type="Gene3D" id="2.60.40.1120">
    <property type="entry name" value="Carboxypeptidase-like, regulatory domain"/>
    <property type="match status" value="1"/>
</dbReference>
<name>A0A382BMU7_9ZZZZ</name>
<feature type="non-terminal residue" evidence="1">
    <location>
        <position position="271"/>
    </location>
</feature>
<organism evidence="1">
    <name type="scientific">marine metagenome</name>
    <dbReference type="NCBI Taxonomy" id="408172"/>
    <lineage>
        <taxon>unclassified sequences</taxon>
        <taxon>metagenomes</taxon>
        <taxon>ecological metagenomes</taxon>
    </lineage>
</organism>
<feature type="non-terminal residue" evidence="1">
    <location>
        <position position="1"/>
    </location>
</feature>
<proteinExistence type="predicted"/>
<dbReference type="SUPFAM" id="SSF49464">
    <property type="entry name" value="Carboxypeptidase regulatory domain-like"/>
    <property type="match status" value="2"/>
</dbReference>
<protein>
    <recommendedName>
        <fullName evidence="2">Carboxypeptidase regulatory-like domain-containing protein</fullName>
    </recommendedName>
</protein>
<dbReference type="AlphaFoldDB" id="A0A382BMU7"/>
<dbReference type="InterPro" id="IPR008969">
    <property type="entry name" value="CarboxyPept-like_regulatory"/>
</dbReference>